<dbReference type="AlphaFoldDB" id="R7VJ17"/>
<dbReference type="OMA" id="SEIVPEW"/>
<dbReference type="EMBL" id="AMQN01016234">
    <property type="status" value="NOT_ANNOTATED_CDS"/>
    <property type="molecule type" value="Genomic_DNA"/>
</dbReference>
<dbReference type="EMBL" id="KB291853">
    <property type="protein sequence ID" value="ELU18557.1"/>
    <property type="molecule type" value="Genomic_DNA"/>
</dbReference>
<sequence>MDESGVCGEYLKALTEESKGSFGSMLSTYMADHEDICTTYADGEAMIKKLVEVLDLRFYDLDEGVKKATGIMNLESWPDDQDAMKGFSEAEVKTTCKHFSVPLQRADAPMIDIIAEWRILRKQLPKMTDWRKLGWGRINALFADSTPKILILFDLLLTIPVSSAESYDPPPAVSLWMASKRRKPTYSRKVPDEEDETEELSDIDETYLNDVLSLKDD</sequence>
<evidence type="ECO:0000313" key="3">
    <source>
        <dbReference type="Proteomes" id="UP000014760"/>
    </source>
</evidence>
<name>R7VJ17_CAPTE</name>
<protein>
    <submittedName>
        <fullName evidence="1 2">Uncharacterized protein</fullName>
    </submittedName>
</protein>
<evidence type="ECO:0000313" key="2">
    <source>
        <dbReference type="EnsemblMetazoa" id="CapteP209569"/>
    </source>
</evidence>
<accession>R7VJ17</accession>
<dbReference type="Proteomes" id="UP000014760">
    <property type="component" value="Unassembled WGS sequence"/>
</dbReference>
<dbReference type="STRING" id="283909.R7VJ17"/>
<reference evidence="3" key="1">
    <citation type="submission" date="2012-12" db="EMBL/GenBank/DDBJ databases">
        <authorList>
            <person name="Hellsten U."/>
            <person name="Grimwood J."/>
            <person name="Chapman J.A."/>
            <person name="Shapiro H."/>
            <person name="Aerts A."/>
            <person name="Otillar R.P."/>
            <person name="Terry A.Y."/>
            <person name="Boore J.L."/>
            <person name="Simakov O."/>
            <person name="Marletaz F."/>
            <person name="Cho S.-J."/>
            <person name="Edsinger-Gonzales E."/>
            <person name="Havlak P."/>
            <person name="Kuo D.-H."/>
            <person name="Larsson T."/>
            <person name="Lv J."/>
            <person name="Arendt D."/>
            <person name="Savage R."/>
            <person name="Osoegawa K."/>
            <person name="de Jong P."/>
            <person name="Lindberg D.R."/>
            <person name="Seaver E.C."/>
            <person name="Weisblat D.A."/>
            <person name="Putnam N.H."/>
            <person name="Grigoriev I.V."/>
            <person name="Rokhsar D.S."/>
        </authorList>
    </citation>
    <scope>NUCLEOTIDE SEQUENCE</scope>
    <source>
        <strain evidence="3">I ESC-2004</strain>
    </source>
</reference>
<keyword evidence="3" id="KW-1185">Reference proteome</keyword>
<organism evidence="1">
    <name type="scientific">Capitella teleta</name>
    <name type="common">Polychaete worm</name>
    <dbReference type="NCBI Taxonomy" id="283909"/>
    <lineage>
        <taxon>Eukaryota</taxon>
        <taxon>Metazoa</taxon>
        <taxon>Spiralia</taxon>
        <taxon>Lophotrochozoa</taxon>
        <taxon>Annelida</taxon>
        <taxon>Polychaeta</taxon>
        <taxon>Sedentaria</taxon>
        <taxon>Scolecida</taxon>
        <taxon>Capitellidae</taxon>
        <taxon>Capitella</taxon>
    </lineage>
</organism>
<proteinExistence type="predicted"/>
<dbReference type="HOGENOM" id="CLU_1273322_0_0_1"/>
<reference evidence="1 3" key="2">
    <citation type="journal article" date="2013" name="Nature">
        <title>Insights into bilaterian evolution from three spiralian genomes.</title>
        <authorList>
            <person name="Simakov O."/>
            <person name="Marletaz F."/>
            <person name="Cho S.J."/>
            <person name="Edsinger-Gonzales E."/>
            <person name="Havlak P."/>
            <person name="Hellsten U."/>
            <person name="Kuo D.H."/>
            <person name="Larsson T."/>
            <person name="Lv J."/>
            <person name="Arendt D."/>
            <person name="Savage R."/>
            <person name="Osoegawa K."/>
            <person name="de Jong P."/>
            <person name="Grimwood J."/>
            <person name="Chapman J.A."/>
            <person name="Shapiro H."/>
            <person name="Aerts A."/>
            <person name="Otillar R.P."/>
            <person name="Terry A.Y."/>
            <person name="Boore J.L."/>
            <person name="Grigoriev I.V."/>
            <person name="Lindberg D.R."/>
            <person name="Seaver E.C."/>
            <person name="Weisblat D.A."/>
            <person name="Putnam N.H."/>
            <person name="Rokhsar D.S."/>
        </authorList>
    </citation>
    <scope>NUCLEOTIDE SEQUENCE</scope>
    <source>
        <strain evidence="1 3">I ESC-2004</strain>
    </source>
</reference>
<evidence type="ECO:0000313" key="1">
    <source>
        <dbReference type="EMBL" id="ELU18557.1"/>
    </source>
</evidence>
<reference evidence="2" key="3">
    <citation type="submission" date="2015-06" db="UniProtKB">
        <authorList>
            <consortium name="EnsemblMetazoa"/>
        </authorList>
    </citation>
    <scope>IDENTIFICATION</scope>
</reference>
<dbReference type="OrthoDB" id="8918066at2759"/>
<dbReference type="EnsemblMetazoa" id="CapteT209569">
    <property type="protein sequence ID" value="CapteP209569"/>
    <property type="gene ID" value="CapteG209569"/>
</dbReference>
<gene>
    <name evidence="1" type="ORF">CAPTEDRAFT_209569</name>
</gene>